<evidence type="ECO:0000313" key="12">
    <source>
        <dbReference type="EMBL" id="SCY50245.1"/>
    </source>
</evidence>
<keyword evidence="4 10" id="KW-0547">Nucleotide-binding</keyword>
<name>A0A1G5GFC6_9FIRM</name>
<dbReference type="PANTHER" id="PTHR43749">
    <property type="entry name" value="RNA-SPLICING LIGASE RTCB"/>
    <property type="match status" value="1"/>
</dbReference>
<gene>
    <name evidence="12" type="ORF">SAMN02910451_02858</name>
</gene>
<evidence type="ECO:0000256" key="11">
    <source>
        <dbReference type="PIRSR" id="PIRSR601233-3"/>
    </source>
</evidence>
<feature type="binding site" evidence="10">
    <location>
        <begin position="303"/>
        <end position="306"/>
    </location>
    <ligand>
        <name>GMP</name>
        <dbReference type="ChEBI" id="CHEBI:58115"/>
    </ligand>
</feature>
<feature type="binding site" evidence="11">
    <location>
        <position position="78"/>
    </location>
    <ligand>
        <name>Mn(2+)</name>
        <dbReference type="ChEBI" id="CHEBI:29035"/>
        <label>1</label>
    </ligand>
</feature>
<dbReference type="GO" id="GO:0006281">
    <property type="term" value="P:DNA repair"/>
    <property type="evidence" value="ECO:0007669"/>
    <property type="project" value="TreeGrafter"/>
</dbReference>
<dbReference type="InterPro" id="IPR036025">
    <property type="entry name" value="RtcB-like_sf"/>
</dbReference>
<evidence type="ECO:0000256" key="2">
    <source>
        <dbReference type="ARBA" id="ARBA00022598"/>
    </source>
</evidence>
<evidence type="ECO:0000256" key="9">
    <source>
        <dbReference type="PIRSR" id="PIRSR601233-1"/>
    </source>
</evidence>
<evidence type="ECO:0000256" key="5">
    <source>
        <dbReference type="ARBA" id="ARBA00022800"/>
    </source>
</evidence>
<comment type="cofactor">
    <cofactor evidence="11">
        <name>Mn(2+)</name>
        <dbReference type="ChEBI" id="CHEBI:29035"/>
    </cofactor>
    <text evidence="11">Binds 2 manganese ions per subunit.</text>
</comment>
<dbReference type="GO" id="GO:0030145">
    <property type="term" value="F:manganese ion binding"/>
    <property type="evidence" value="ECO:0007669"/>
    <property type="project" value="TreeGrafter"/>
</dbReference>
<feature type="binding site" evidence="10">
    <location>
        <begin position="150"/>
        <end position="154"/>
    </location>
    <ligand>
        <name>GMP</name>
        <dbReference type="ChEBI" id="CHEBI:58115"/>
    </ligand>
</feature>
<feature type="binding site" evidence="10">
    <location>
        <begin position="279"/>
        <end position="282"/>
    </location>
    <ligand>
        <name>GMP</name>
        <dbReference type="ChEBI" id="CHEBI:58115"/>
    </ligand>
</feature>
<dbReference type="Gene3D" id="3.90.1860.10">
    <property type="entry name" value="tRNA-splicing ligase RtcB"/>
    <property type="match status" value="1"/>
</dbReference>
<evidence type="ECO:0000256" key="1">
    <source>
        <dbReference type="ARBA" id="ARBA00012726"/>
    </source>
</evidence>
<dbReference type="GO" id="GO:0170057">
    <property type="term" value="F:RNA ligase (GTP) activity"/>
    <property type="evidence" value="ECO:0007669"/>
    <property type="project" value="UniProtKB-EC"/>
</dbReference>
<keyword evidence="7 11" id="KW-0464">Manganese</keyword>
<dbReference type="SUPFAM" id="SSF103365">
    <property type="entry name" value="Hypothetical protein PH1602"/>
    <property type="match status" value="1"/>
</dbReference>
<keyword evidence="6 10" id="KW-0342">GTP-binding</keyword>
<dbReference type="GO" id="GO:0003909">
    <property type="term" value="F:DNA ligase activity"/>
    <property type="evidence" value="ECO:0007669"/>
    <property type="project" value="TreeGrafter"/>
</dbReference>
<evidence type="ECO:0000256" key="8">
    <source>
        <dbReference type="ARBA" id="ARBA00047746"/>
    </source>
</evidence>
<dbReference type="PANTHER" id="PTHR43749:SF2">
    <property type="entry name" value="RNA-SPLICING LIGASE RTCB"/>
    <property type="match status" value="1"/>
</dbReference>
<feature type="binding site" evidence="11">
    <location>
        <position position="151"/>
    </location>
    <ligand>
        <name>Mn(2+)</name>
        <dbReference type="ChEBI" id="CHEBI:29035"/>
        <label>1</label>
    </ligand>
</feature>
<evidence type="ECO:0000256" key="3">
    <source>
        <dbReference type="ARBA" id="ARBA00022723"/>
    </source>
</evidence>
<dbReference type="AlphaFoldDB" id="A0A1G5GFC6"/>
<feature type="binding site" evidence="10">
    <location>
        <begin position="251"/>
        <end position="252"/>
    </location>
    <ligand>
        <name>GMP</name>
        <dbReference type="ChEBI" id="CHEBI:58115"/>
    </ligand>
</feature>
<keyword evidence="5" id="KW-0692">RNA repair</keyword>
<keyword evidence="3 11" id="KW-0479">Metal-binding</keyword>
<sequence length="378" mass="41743">MIQIKGKYSDAMIMCIGDENDGNVDRYAISQIKMICDTEAANGSNIVVMPDVHPGKVGPIGLTMTVKDAIMPALLGIDIGCGMGMVKVGKVRKDFQKLDSIIKKNIPVGFDIRSNVHAKAQDFDLARLICAEHIRYDKAMLSIGTLGGGNHFIEIDCDSTEEGYLIVHTGSRHLGKEVAEYYMGEGHKLLKKQGKKDVPYELTYLTDELLSDYLHDVAVVQEYADLNRRVIVSEIAKGMKWKFDEIHSCIHNYVDFEGDTPILRKGAISAKKGEEVIIPVNMRDGVILGTGFGNREWNVSAPHGSGRIASREKILSSHTVSEFKSEMKGIYSTCIGKATLDEAPFAYREISYIQDAIAETADIMKILKPVYNYKGGNA</sequence>
<reference evidence="13" key="1">
    <citation type="submission" date="2016-10" db="EMBL/GenBank/DDBJ databases">
        <authorList>
            <person name="Varghese N."/>
            <person name="Submissions S."/>
        </authorList>
    </citation>
    <scope>NUCLEOTIDE SEQUENCE [LARGE SCALE GENOMIC DNA]</scope>
    <source>
        <strain evidence="13">XBD2006</strain>
    </source>
</reference>
<accession>A0A1G5GFC6</accession>
<protein>
    <recommendedName>
        <fullName evidence="1">3'-phosphate/5'-hydroxy nucleic acid ligase</fullName>
        <ecNumber evidence="1">6.5.1.8</ecNumber>
    </recommendedName>
</protein>
<feature type="binding site" evidence="11">
    <location>
        <position position="251"/>
    </location>
    <ligand>
        <name>Mn(2+)</name>
        <dbReference type="ChEBI" id="CHEBI:29035"/>
        <label>2</label>
    </ligand>
</feature>
<comment type="catalytic activity">
    <reaction evidence="8">
        <text>a 3'-end 3'-phospho-ribonucleotide-RNA + a 5'-end dephospho-ribonucleoside-RNA + GTP = a ribonucleotidyl-ribonucleotide-RNA + GMP + diphosphate</text>
        <dbReference type="Rhea" id="RHEA:68076"/>
        <dbReference type="Rhea" id="RHEA-COMP:10463"/>
        <dbReference type="Rhea" id="RHEA-COMP:13936"/>
        <dbReference type="Rhea" id="RHEA-COMP:17355"/>
        <dbReference type="ChEBI" id="CHEBI:33019"/>
        <dbReference type="ChEBI" id="CHEBI:37565"/>
        <dbReference type="ChEBI" id="CHEBI:58115"/>
        <dbReference type="ChEBI" id="CHEBI:83062"/>
        <dbReference type="ChEBI" id="CHEBI:138284"/>
        <dbReference type="ChEBI" id="CHEBI:173118"/>
        <dbReference type="EC" id="6.5.1.8"/>
    </reaction>
</comment>
<evidence type="ECO:0000256" key="4">
    <source>
        <dbReference type="ARBA" id="ARBA00022741"/>
    </source>
</evidence>
<evidence type="ECO:0000256" key="7">
    <source>
        <dbReference type="ARBA" id="ARBA00023211"/>
    </source>
</evidence>
<dbReference type="Proteomes" id="UP000183047">
    <property type="component" value="Unassembled WGS sequence"/>
</dbReference>
<proteinExistence type="predicted"/>
<organism evidence="12 13">
    <name type="scientific">Butyrivibrio hungatei</name>
    <dbReference type="NCBI Taxonomy" id="185008"/>
    <lineage>
        <taxon>Bacteria</taxon>
        <taxon>Bacillati</taxon>
        <taxon>Bacillota</taxon>
        <taxon>Clostridia</taxon>
        <taxon>Lachnospirales</taxon>
        <taxon>Lachnospiraceae</taxon>
        <taxon>Butyrivibrio</taxon>
    </lineage>
</organism>
<feature type="active site" description="GMP-histidine intermediate" evidence="9">
    <location>
        <position position="303"/>
    </location>
</feature>
<dbReference type="GO" id="GO:0005525">
    <property type="term" value="F:GTP binding"/>
    <property type="evidence" value="ECO:0007669"/>
    <property type="project" value="UniProtKB-KW"/>
</dbReference>
<dbReference type="GO" id="GO:0006396">
    <property type="term" value="P:RNA processing"/>
    <property type="evidence" value="ECO:0007669"/>
    <property type="project" value="InterPro"/>
</dbReference>
<dbReference type="InterPro" id="IPR001233">
    <property type="entry name" value="RtcB"/>
</dbReference>
<dbReference type="InterPro" id="IPR052915">
    <property type="entry name" value="RtcB-like"/>
</dbReference>
<dbReference type="EC" id="6.5.1.8" evidence="1"/>
<evidence type="ECO:0000256" key="6">
    <source>
        <dbReference type="ARBA" id="ARBA00023134"/>
    </source>
</evidence>
<dbReference type="EMBL" id="FMUR01000020">
    <property type="protein sequence ID" value="SCY50245.1"/>
    <property type="molecule type" value="Genomic_DNA"/>
</dbReference>
<dbReference type="GO" id="GO:0042245">
    <property type="term" value="P:RNA repair"/>
    <property type="evidence" value="ECO:0007669"/>
    <property type="project" value="UniProtKB-KW"/>
</dbReference>
<feature type="binding site" evidence="11">
    <location>
        <position position="168"/>
    </location>
    <ligand>
        <name>Mn(2+)</name>
        <dbReference type="ChEBI" id="CHEBI:29035"/>
        <label>2</label>
    </ligand>
</feature>
<keyword evidence="13" id="KW-1185">Reference proteome</keyword>
<evidence type="ECO:0000256" key="10">
    <source>
        <dbReference type="PIRSR" id="PIRSR601233-2"/>
    </source>
</evidence>
<keyword evidence="2 12" id="KW-0436">Ligase</keyword>
<evidence type="ECO:0000313" key="13">
    <source>
        <dbReference type="Proteomes" id="UP000183047"/>
    </source>
</evidence>
<dbReference type="Pfam" id="PF01139">
    <property type="entry name" value="RtcB"/>
    <property type="match status" value="2"/>
</dbReference>